<evidence type="ECO:0000313" key="5">
    <source>
        <dbReference type="Proteomes" id="UP000559809"/>
    </source>
</evidence>
<dbReference type="InterPro" id="IPR025263">
    <property type="entry name" value="YhdP_central"/>
</dbReference>
<dbReference type="InterPro" id="IPR011836">
    <property type="entry name" value="YhdP"/>
</dbReference>
<evidence type="ECO:0000256" key="2">
    <source>
        <dbReference type="SAM" id="Phobius"/>
    </source>
</evidence>
<comment type="caution">
    <text evidence="4">The sequence shown here is derived from an EMBL/GenBank/DDBJ whole genome shotgun (WGS) entry which is preliminary data.</text>
</comment>
<keyword evidence="2" id="KW-1133">Transmembrane helix</keyword>
<feature type="region of interest" description="Disordered" evidence="1">
    <location>
        <begin position="1205"/>
        <end position="1228"/>
    </location>
</feature>
<dbReference type="Pfam" id="PF13116">
    <property type="entry name" value="YhdP"/>
    <property type="match status" value="1"/>
</dbReference>
<gene>
    <name evidence="4" type="ORF">H0A72_12760</name>
</gene>
<reference evidence="4 5" key="1">
    <citation type="submission" date="2020-07" db="EMBL/GenBank/DDBJ databases">
        <title>Taxonomic revisions and descriptions of new bacterial species based on genomic comparisons in the high-G+C-content subgroup of the family Alcaligenaceae.</title>
        <authorList>
            <person name="Szabo A."/>
            <person name="Felfoldi T."/>
        </authorList>
    </citation>
    <scope>NUCLEOTIDE SEQUENCE [LARGE SCALE GENOMIC DNA]</scope>
    <source>
        <strain evidence="4 5">LMG 24012</strain>
    </source>
</reference>
<evidence type="ECO:0000259" key="3">
    <source>
        <dbReference type="Pfam" id="PF13116"/>
    </source>
</evidence>
<proteinExistence type="predicted"/>
<protein>
    <submittedName>
        <fullName evidence="4">TIGR02099 family protein</fullName>
    </submittedName>
</protein>
<name>A0A853G2V9_9BURK</name>
<accession>A0A853G2V9</accession>
<dbReference type="PANTHER" id="PTHR38690:SF1">
    <property type="entry name" value="PROTEASE"/>
    <property type="match status" value="1"/>
</dbReference>
<feature type="domain" description="YhdP central" evidence="3">
    <location>
        <begin position="318"/>
        <end position="1205"/>
    </location>
</feature>
<dbReference type="AlphaFoldDB" id="A0A853G2V9"/>
<keyword evidence="2" id="KW-0812">Transmembrane</keyword>
<dbReference type="Proteomes" id="UP000559809">
    <property type="component" value="Unassembled WGS sequence"/>
</dbReference>
<dbReference type="NCBIfam" id="TIGR02099">
    <property type="entry name" value="YhdP family protein"/>
    <property type="match status" value="1"/>
</dbReference>
<sequence length="1228" mass="133889">MAKEYREPRRHAWLRVPAAFLKLALRTALLAYFALAVLVLAVRYWVLPNIDRWREPIAEQLSAALEMRVGLGEIRAQWKGLNPSFDIENVVISHPERGRLLALPAVHGTLSWRSLFSFEPRFLALTADGVDLTLRRDAGKQLHVLGRAIGGDAAAQADEGGRDAFFSWLLAQRGITLRHAKIRWLDEHKAAPPLVLEDVTLIVQNQRSDHQFSLTARPPAALGGALDLRGRLASTFSRERAFRPSDLRGELYLGLEDLRPASWTPWVDMPPHFGTDRLSTRSWLRFADGKIQRIASDTSVADGHWSLPEGGDVRARAVRLHVNGSWDSYQKVFHGRPGAAGAASPIDYRLWMQGLDLRMPELFEHAIAVDQVDADGSIEEAEGGALRLRARSLRVQNRDVDATLSGTWREGGDGAAGLVDVQGRISRAMIEAIDEYMPKTVDFDARDWMAKGLLAGTIRDAGVVLKGDLEHFPFGDEPGKGDFRIDGSYHGAVIDYLPAEGKEPGWPRLADMDGRLALHRVDLRLFAERATMLPQPGLPIELKGIEARIANLERDSVLEVQGHTAAKADAYLALVRHSPLGKMLDGLLDEARATGEWEVPLAMSLPLVDGRDGAVKGEVRFSGGEFQPMPEMPAFRRLSGALAFTETDIQAADLKGEFLGGPVAVGGGVGGGAKGLAFRGKASAAALERHVGLRGMKRLSGDFAYDAVLQRSKAGDLSLAVSTDMQGLALDFPPPLGKPAGQALPLRASWKRQAAGGDMGLSLTLGGDVEALFLHRERGKSSSYFHAGFVGLRQEIQMPMQGLALDLRYPAVDLDAWHRVAQDFSTELAPASAPARDQSRGRPLLPDVTQVRLQSGQARVQGLTLDELNFTARQPEAQQWRVDVSSKQTAGTLYWKEAQGRIAGRVDARFDRLSLGADDAEDESGDDDGDSFQVDDEFDIPAIDLRVNELRLYGRHVGALSLVGVNQSRGRLWRLDEMKVSSPHAALEGSGLWRLSGPQRGLELDARVAIKDLGAYLEQLGVKDAMKAGQGTITGKLQWRNMPWEFSKADLNGDVEFKLEKGRFSSVNSYSARLLELLSLQSVRRLARLDLNPTGLTKEGFPYDNLRGTILMRQGVLSTRDYRVTGPVGTIVMDGKVNLIDEQMNLRAVVIPNLDVSGAAIAAGIAVNPVVGVGAFLTQLLLQAPLARAMTVQYQVSGSWKDPLIRETGGPDAKGGGAGKAGEEHIAH</sequence>
<dbReference type="PANTHER" id="PTHR38690">
    <property type="entry name" value="PROTEASE-RELATED"/>
    <property type="match status" value="1"/>
</dbReference>
<evidence type="ECO:0000256" key="1">
    <source>
        <dbReference type="SAM" id="MobiDB-lite"/>
    </source>
</evidence>
<keyword evidence="2" id="KW-0472">Membrane</keyword>
<dbReference type="EMBL" id="JACCEM010000006">
    <property type="protein sequence ID" value="NYT50182.1"/>
    <property type="molecule type" value="Genomic_DNA"/>
</dbReference>
<evidence type="ECO:0000313" key="4">
    <source>
        <dbReference type="EMBL" id="NYT50182.1"/>
    </source>
</evidence>
<organism evidence="4 5">
    <name type="scientific">Parapusillimonas granuli</name>
    <dbReference type="NCBI Taxonomy" id="380911"/>
    <lineage>
        <taxon>Bacteria</taxon>
        <taxon>Pseudomonadati</taxon>
        <taxon>Pseudomonadota</taxon>
        <taxon>Betaproteobacteria</taxon>
        <taxon>Burkholderiales</taxon>
        <taxon>Alcaligenaceae</taxon>
        <taxon>Parapusillimonas</taxon>
    </lineage>
</organism>
<keyword evidence="5" id="KW-1185">Reference proteome</keyword>
<feature type="transmembrane region" description="Helical" evidence="2">
    <location>
        <begin position="23"/>
        <end position="46"/>
    </location>
</feature>
<dbReference type="RefSeq" id="WP_180155871.1">
    <property type="nucleotide sequence ID" value="NZ_JACCEM010000006.1"/>
</dbReference>